<evidence type="ECO:0000256" key="4">
    <source>
        <dbReference type="ARBA" id="ARBA00023163"/>
    </source>
</evidence>
<dbReference type="AlphaFoldDB" id="A0A8J3KJE0"/>
<dbReference type="InterPro" id="IPR000943">
    <property type="entry name" value="RNA_pol_sigma70"/>
</dbReference>
<keyword evidence="3" id="KW-0238">DNA-binding</keyword>
<evidence type="ECO:0000256" key="2">
    <source>
        <dbReference type="ARBA" id="ARBA00023082"/>
    </source>
</evidence>
<dbReference type="InterPro" id="IPR007630">
    <property type="entry name" value="RNA_pol_sigma70_r4"/>
</dbReference>
<dbReference type="InterPro" id="IPR013324">
    <property type="entry name" value="RNA_pol_sigma_r3/r4-like"/>
</dbReference>
<evidence type="ECO:0000256" key="1">
    <source>
        <dbReference type="ARBA" id="ARBA00023015"/>
    </source>
</evidence>
<dbReference type="SUPFAM" id="SSF88659">
    <property type="entry name" value="Sigma3 and sigma4 domains of RNA polymerase sigma factors"/>
    <property type="match status" value="2"/>
</dbReference>
<dbReference type="Gene3D" id="1.20.120.1810">
    <property type="match status" value="1"/>
</dbReference>
<reference evidence="9 10" key="1">
    <citation type="submission" date="2021-01" db="EMBL/GenBank/DDBJ databases">
        <title>Whole genome shotgun sequence of Catellatospora citrea NBRC 14495.</title>
        <authorList>
            <person name="Komaki H."/>
            <person name="Tamura T."/>
        </authorList>
    </citation>
    <scope>NUCLEOTIDE SEQUENCE [LARGE SCALE GENOMIC DNA]</scope>
    <source>
        <strain evidence="9 10">NBRC 14495</strain>
    </source>
</reference>
<dbReference type="InterPro" id="IPR007624">
    <property type="entry name" value="RNA_pol_sigma70_r3"/>
</dbReference>
<dbReference type="Pfam" id="PF04542">
    <property type="entry name" value="Sigma70_r2"/>
    <property type="match status" value="1"/>
</dbReference>
<keyword evidence="2" id="KW-0731">Sigma factor</keyword>
<dbReference type="NCBIfam" id="TIGR02980">
    <property type="entry name" value="SigBFG"/>
    <property type="match status" value="1"/>
</dbReference>
<evidence type="ECO:0000259" key="7">
    <source>
        <dbReference type="Pfam" id="PF04542"/>
    </source>
</evidence>
<evidence type="ECO:0000313" key="10">
    <source>
        <dbReference type="Proteomes" id="UP000659904"/>
    </source>
</evidence>
<dbReference type="InterPro" id="IPR013325">
    <property type="entry name" value="RNA_pol_sigma_r2"/>
</dbReference>
<keyword evidence="10" id="KW-1185">Reference proteome</keyword>
<dbReference type="InterPro" id="IPR014322">
    <property type="entry name" value="RNA_pol_sigma-B/F/G"/>
</dbReference>
<feature type="domain" description="RNA polymerase sigma-70 region 4" evidence="8">
    <location>
        <begin position="236"/>
        <end position="283"/>
    </location>
</feature>
<dbReference type="InterPro" id="IPR007627">
    <property type="entry name" value="RNA_pol_sigma70_r2"/>
</dbReference>
<evidence type="ECO:0000259" key="8">
    <source>
        <dbReference type="Pfam" id="PF04545"/>
    </source>
</evidence>
<keyword evidence="1" id="KW-0805">Transcription regulation</keyword>
<accession>A0A8J3KJE0</accession>
<dbReference type="NCBIfam" id="TIGR02937">
    <property type="entry name" value="sigma70-ECF"/>
    <property type="match status" value="1"/>
</dbReference>
<name>A0A8J3KJE0_9ACTN</name>
<evidence type="ECO:0000259" key="6">
    <source>
        <dbReference type="Pfam" id="PF04539"/>
    </source>
</evidence>
<feature type="region of interest" description="Disordered" evidence="5">
    <location>
        <begin position="1"/>
        <end position="38"/>
    </location>
</feature>
<dbReference type="GO" id="GO:0003677">
    <property type="term" value="F:DNA binding"/>
    <property type="evidence" value="ECO:0007669"/>
    <property type="project" value="UniProtKB-KW"/>
</dbReference>
<dbReference type="PRINTS" id="PR00046">
    <property type="entry name" value="SIGMA70FCT"/>
</dbReference>
<dbReference type="Pfam" id="PF04539">
    <property type="entry name" value="Sigma70_r3"/>
    <property type="match status" value="1"/>
</dbReference>
<evidence type="ECO:0000313" key="9">
    <source>
        <dbReference type="EMBL" id="GIF96219.1"/>
    </source>
</evidence>
<dbReference type="PANTHER" id="PTHR30385">
    <property type="entry name" value="SIGMA FACTOR F FLAGELLAR"/>
    <property type="match status" value="1"/>
</dbReference>
<protein>
    <recommendedName>
        <fullName evidence="11">RNA polymerase sigma-B factor</fullName>
    </recommendedName>
</protein>
<evidence type="ECO:0000256" key="3">
    <source>
        <dbReference type="ARBA" id="ARBA00023125"/>
    </source>
</evidence>
<dbReference type="PANTHER" id="PTHR30385:SF4">
    <property type="entry name" value="RNA POLYMERASE SIGMA-E FACTOR"/>
    <property type="match status" value="1"/>
</dbReference>
<organism evidence="9 10">
    <name type="scientific">Catellatospora citrea</name>
    <dbReference type="NCBI Taxonomy" id="53366"/>
    <lineage>
        <taxon>Bacteria</taxon>
        <taxon>Bacillati</taxon>
        <taxon>Actinomycetota</taxon>
        <taxon>Actinomycetes</taxon>
        <taxon>Micromonosporales</taxon>
        <taxon>Micromonosporaceae</taxon>
        <taxon>Catellatospora</taxon>
    </lineage>
</organism>
<dbReference type="GO" id="GO:0016987">
    <property type="term" value="F:sigma factor activity"/>
    <property type="evidence" value="ECO:0007669"/>
    <property type="project" value="UniProtKB-KW"/>
</dbReference>
<evidence type="ECO:0000256" key="5">
    <source>
        <dbReference type="SAM" id="MobiDB-lite"/>
    </source>
</evidence>
<dbReference type="Pfam" id="PF04545">
    <property type="entry name" value="Sigma70_r4"/>
    <property type="match status" value="1"/>
</dbReference>
<feature type="domain" description="RNA polymerase sigma-70 region 2" evidence="7">
    <location>
        <begin position="71"/>
        <end position="136"/>
    </location>
</feature>
<sequence length="286" mass="32371">MVTNRHVTTRPLRPPARPEQWQPRPRARAGTSAEADLGRSSEADPLLVLLHAIPAGHPARAGARGRAIEWYLPMAGFLARRFRNYGEPLDDITQAAVIGLIKAVDRYDPGRGVPFIGYAFPTILGEIRRHFRDTTWDIRVPRRIQELYRELTVVTDELTHELLRPPSTGLLAERLGISEQEVGVARLAAHSYRLLSLDQPRTDLDGEQDGQLTDMLGVRDPALASVENRMLLRHRLSRLSERDRRIIELRFDAELTQSQIAAQLGLSQMHISRLLSRTLSRLRLMA</sequence>
<comment type="caution">
    <text evidence="9">The sequence shown here is derived from an EMBL/GenBank/DDBJ whole genome shotgun (WGS) entry which is preliminary data.</text>
</comment>
<dbReference type="Proteomes" id="UP000659904">
    <property type="component" value="Unassembled WGS sequence"/>
</dbReference>
<dbReference type="EMBL" id="BONH01000004">
    <property type="protein sequence ID" value="GIF96219.1"/>
    <property type="molecule type" value="Genomic_DNA"/>
</dbReference>
<evidence type="ECO:0008006" key="11">
    <source>
        <dbReference type="Google" id="ProtNLM"/>
    </source>
</evidence>
<feature type="domain" description="RNA polymerase sigma-70 region 3" evidence="6">
    <location>
        <begin position="147"/>
        <end position="202"/>
    </location>
</feature>
<dbReference type="InterPro" id="IPR014284">
    <property type="entry name" value="RNA_pol_sigma-70_dom"/>
</dbReference>
<dbReference type="CDD" id="cd06171">
    <property type="entry name" value="Sigma70_r4"/>
    <property type="match status" value="1"/>
</dbReference>
<dbReference type="Gene3D" id="1.20.140.160">
    <property type="match status" value="1"/>
</dbReference>
<dbReference type="SUPFAM" id="SSF88946">
    <property type="entry name" value="Sigma2 domain of RNA polymerase sigma factors"/>
    <property type="match status" value="1"/>
</dbReference>
<gene>
    <name evidence="9" type="ORF">Cci01nite_13130</name>
</gene>
<keyword evidence="4" id="KW-0804">Transcription</keyword>
<dbReference type="GO" id="GO:0006352">
    <property type="term" value="P:DNA-templated transcription initiation"/>
    <property type="evidence" value="ECO:0007669"/>
    <property type="project" value="InterPro"/>
</dbReference>
<proteinExistence type="predicted"/>